<dbReference type="GO" id="GO:0051747">
    <property type="term" value="F:cytosine C-5 DNA demethylase activity"/>
    <property type="evidence" value="ECO:0007669"/>
    <property type="project" value="TreeGrafter"/>
</dbReference>
<feature type="region of interest" description="Disordered" evidence="2">
    <location>
        <begin position="566"/>
        <end position="586"/>
    </location>
</feature>
<feature type="region of interest" description="Disordered" evidence="2">
    <location>
        <begin position="1"/>
        <end position="27"/>
    </location>
</feature>
<reference evidence="4 5" key="1">
    <citation type="journal article" date="2018" name="IMA Fungus">
        <title>IMA Genome-F 9: Draft genome sequence of Annulohypoxylon stygium, Aspergillus mulundensis, Berkeleyomyces basicola (syn. Thielaviopsis basicola), Ceratocystis smalleyi, two Cercospora beticola strains, Coleophoma cylindrospora, Fusarium fracticaudum, Phialophora cf. hyalina, and Morchella septimelata.</title>
        <authorList>
            <person name="Wingfield B.D."/>
            <person name="Bills G.F."/>
            <person name="Dong Y."/>
            <person name="Huang W."/>
            <person name="Nel W.J."/>
            <person name="Swalarsk-Parry B.S."/>
            <person name="Vaghefi N."/>
            <person name="Wilken P.M."/>
            <person name="An Z."/>
            <person name="de Beer Z.W."/>
            <person name="De Vos L."/>
            <person name="Chen L."/>
            <person name="Duong T.A."/>
            <person name="Gao Y."/>
            <person name="Hammerbacher A."/>
            <person name="Kikkert J.R."/>
            <person name="Li Y."/>
            <person name="Li H."/>
            <person name="Li K."/>
            <person name="Li Q."/>
            <person name="Liu X."/>
            <person name="Ma X."/>
            <person name="Naidoo K."/>
            <person name="Pethybridge S.J."/>
            <person name="Sun J."/>
            <person name="Steenkamp E.T."/>
            <person name="van der Nest M.A."/>
            <person name="van Wyk S."/>
            <person name="Wingfield M.J."/>
            <person name="Xiong C."/>
            <person name="Yue Q."/>
            <person name="Zhang X."/>
        </authorList>
    </citation>
    <scope>NUCLEOTIDE SEQUENCE [LARGE SCALE GENOMIC DNA]</scope>
    <source>
        <strain evidence="4 5">DSM 5745</strain>
    </source>
</reference>
<feature type="binding site" evidence="1">
    <location>
        <position position="667"/>
    </location>
    <ligand>
        <name>2-oxoglutarate</name>
        <dbReference type="ChEBI" id="CHEBI:16810"/>
    </ligand>
</feature>
<evidence type="ECO:0000259" key="3">
    <source>
        <dbReference type="Pfam" id="PF13532"/>
    </source>
</evidence>
<dbReference type="GO" id="GO:0035516">
    <property type="term" value="F:broad specificity oxidative DNA demethylase activity"/>
    <property type="evidence" value="ECO:0007669"/>
    <property type="project" value="TreeGrafter"/>
</dbReference>
<dbReference type="InterPro" id="IPR037151">
    <property type="entry name" value="AlkB-like_sf"/>
</dbReference>
<dbReference type="AlphaFoldDB" id="A0A3D8T6S6"/>
<feature type="domain" description="Alpha-ketoglutarate-dependent dioxygenase AlkB-like" evidence="3">
    <location>
        <begin position="442"/>
        <end position="684"/>
    </location>
</feature>
<feature type="binding site" evidence="1">
    <location>
        <position position="678"/>
    </location>
    <ligand>
        <name>2-oxoglutarate</name>
        <dbReference type="ChEBI" id="CHEBI:16810"/>
    </ligand>
</feature>
<organism evidence="4 5">
    <name type="scientific">Aspergillus mulundensis</name>
    <dbReference type="NCBI Taxonomy" id="1810919"/>
    <lineage>
        <taxon>Eukaryota</taxon>
        <taxon>Fungi</taxon>
        <taxon>Dikarya</taxon>
        <taxon>Ascomycota</taxon>
        <taxon>Pezizomycotina</taxon>
        <taxon>Eurotiomycetes</taxon>
        <taxon>Eurotiomycetidae</taxon>
        <taxon>Eurotiales</taxon>
        <taxon>Aspergillaceae</taxon>
        <taxon>Aspergillus</taxon>
        <taxon>Aspergillus subgen. Nidulantes</taxon>
    </lineage>
</organism>
<protein>
    <recommendedName>
        <fullName evidence="3">Alpha-ketoglutarate-dependent dioxygenase AlkB-like domain-containing protein</fullName>
    </recommendedName>
</protein>
<evidence type="ECO:0000256" key="2">
    <source>
        <dbReference type="SAM" id="MobiDB-lite"/>
    </source>
</evidence>
<dbReference type="InterPro" id="IPR027450">
    <property type="entry name" value="AlkB-like"/>
</dbReference>
<dbReference type="Gene3D" id="2.60.120.590">
    <property type="entry name" value="Alpha-ketoglutarate-dependent dioxygenase AlkB-like"/>
    <property type="match status" value="1"/>
</dbReference>
<gene>
    <name evidence="4" type="ORF">DSM5745_01040</name>
</gene>
<feature type="binding site" evidence="1">
    <location>
        <position position="684"/>
    </location>
    <ligand>
        <name>2-oxoglutarate</name>
        <dbReference type="ChEBI" id="CHEBI:16810"/>
    </ligand>
</feature>
<dbReference type="EMBL" id="PVWQ01000001">
    <property type="protein sequence ID" value="RDW93718.1"/>
    <property type="molecule type" value="Genomic_DNA"/>
</dbReference>
<dbReference type="InterPro" id="IPR032852">
    <property type="entry name" value="ALKBH2"/>
</dbReference>
<dbReference type="OrthoDB" id="2163491at2759"/>
<dbReference type="GO" id="GO:0008198">
    <property type="term" value="F:ferrous iron binding"/>
    <property type="evidence" value="ECO:0007669"/>
    <property type="project" value="TreeGrafter"/>
</dbReference>
<proteinExistence type="predicted"/>
<feature type="binding site" evidence="1">
    <location>
        <position position="682"/>
    </location>
    <ligand>
        <name>2-oxoglutarate</name>
        <dbReference type="ChEBI" id="CHEBI:16810"/>
    </ligand>
</feature>
<name>A0A3D8T6S6_9EURO</name>
<dbReference type="GeneID" id="38111410"/>
<dbReference type="RefSeq" id="XP_026608901.1">
    <property type="nucleotide sequence ID" value="XM_026743056.1"/>
</dbReference>
<comment type="caution">
    <text evidence="4">The sequence shown here is derived from an EMBL/GenBank/DDBJ whole genome shotgun (WGS) entry which is preliminary data.</text>
</comment>
<dbReference type="GO" id="GO:0006307">
    <property type="term" value="P:DNA alkylation repair"/>
    <property type="evidence" value="ECO:0007669"/>
    <property type="project" value="TreeGrafter"/>
</dbReference>
<dbReference type="PANTHER" id="PTHR31573:SF4">
    <property type="entry name" value="FE2OG DIOXYGENASE DOMAIN-CONTAINING PROTEIN"/>
    <property type="match status" value="1"/>
</dbReference>
<dbReference type="SUPFAM" id="SSF51197">
    <property type="entry name" value="Clavaminate synthase-like"/>
    <property type="match status" value="1"/>
</dbReference>
<dbReference type="STRING" id="1810919.A0A3D8T6S6"/>
<evidence type="ECO:0000313" key="4">
    <source>
        <dbReference type="EMBL" id="RDW93718.1"/>
    </source>
</evidence>
<evidence type="ECO:0000256" key="1">
    <source>
        <dbReference type="PIRSR" id="PIRSR632852-1"/>
    </source>
</evidence>
<dbReference type="PANTHER" id="PTHR31573">
    <property type="entry name" value="ALPHA-KETOGLUTARATE-DEPENDENT DIOXYGENASE ALKB HOMOLOG 2"/>
    <property type="match status" value="1"/>
</dbReference>
<accession>A0A3D8T6S6</accession>
<evidence type="ECO:0000313" key="5">
    <source>
        <dbReference type="Proteomes" id="UP000256690"/>
    </source>
</evidence>
<keyword evidence="5" id="KW-1185">Reference proteome</keyword>
<sequence>MSRRKKDPTAPQTASTKITKPERPKNGIKVSPELAAIVTSVDLSSNVTVNDIGPTNPELADVDGEPPAWSNNRPEIAGAFTWFKSHQGGMYYNNGICYGFLIDGDSGNRCHRGMLREGQGWQPDPNQRHERGKSRYQEHIEEHGGEGSCRINYRRVFPQAPLTTADIVSGSKNTACGRKLPHRYNVMAYFLVTDVWAEKVDGKIGFKVRFEKLDLSEKSWWAKKGTILPDPLTRAYTEAVTLQCAACSLPSKQVYMEGWMCLNPRCQEFWMLSGSQPPVTMTFHDKFLEARTRHEPPIEFPPLVPNLPEKPDSSSSRASWRFGIVCPHCRKCIPRIHWNGWRCADNDAGGPEEKCPFERWIKLDPVALPAEDRNIDQGRATKLVLLTGSPDDTSFPPYALVTYSLGDAGYILHFKSNSAINSRPKGPDGLFQELQEADLRLRRHPMSQAQVGGTLTSQFSTNFGCPYKFVVCVESRGFDQACDPVLRALGRLRWATETAVQSMGGTALEPNELLLLGYFEDQRISYHDDGESTLGPTIATLSLGSTATMSVRMKYKYYHGFTKSSMKKKKGEEEQEQNGEEEKEKETVALLADDPVLPSCENYTNRQALKKNLLDGSTSEENYKKAWWESFEQNKGQDKPPDLMKIKLEHGDFVVMHGEGVQKYYEHAVELDKRGELRFALTARHVKKEHISEDEWKMGQFTLNEDQIYDGK</sequence>
<dbReference type="Pfam" id="PF13532">
    <property type="entry name" value="2OG-FeII_Oxy_2"/>
    <property type="match status" value="1"/>
</dbReference>
<dbReference type="Proteomes" id="UP000256690">
    <property type="component" value="Unassembled WGS sequence"/>
</dbReference>
<feature type="binding site" evidence="1">
    <location>
        <position position="527"/>
    </location>
    <ligand>
        <name>2-oxoglutarate</name>
        <dbReference type="ChEBI" id="CHEBI:16810"/>
    </ligand>
</feature>